<organism evidence="1 2">
    <name type="scientific">Dibothriocephalus latus</name>
    <name type="common">Fish tapeworm</name>
    <name type="synonym">Diphyllobothrium latum</name>
    <dbReference type="NCBI Taxonomy" id="60516"/>
    <lineage>
        <taxon>Eukaryota</taxon>
        <taxon>Metazoa</taxon>
        <taxon>Spiralia</taxon>
        <taxon>Lophotrochozoa</taxon>
        <taxon>Platyhelminthes</taxon>
        <taxon>Cestoda</taxon>
        <taxon>Eucestoda</taxon>
        <taxon>Diphyllobothriidea</taxon>
        <taxon>Diphyllobothriidae</taxon>
        <taxon>Dibothriocephalus</taxon>
    </lineage>
</organism>
<reference evidence="1 2" key="1">
    <citation type="submission" date="2018-11" db="EMBL/GenBank/DDBJ databases">
        <authorList>
            <consortium name="Pathogen Informatics"/>
        </authorList>
    </citation>
    <scope>NUCLEOTIDE SEQUENCE [LARGE SCALE GENOMIC DNA]</scope>
</reference>
<dbReference type="Gene3D" id="3.80.10.10">
    <property type="entry name" value="Ribonuclease Inhibitor"/>
    <property type="match status" value="1"/>
</dbReference>
<dbReference type="OrthoDB" id="676979at2759"/>
<evidence type="ECO:0000313" key="1">
    <source>
        <dbReference type="EMBL" id="VDN30612.1"/>
    </source>
</evidence>
<dbReference type="Proteomes" id="UP000281553">
    <property type="component" value="Unassembled WGS sequence"/>
</dbReference>
<dbReference type="SUPFAM" id="SSF52058">
    <property type="entry name" value="L domain-like"/>
    <property type="match status" value="1"/>
</dbReference>
<dbReference type="AlphaFoldDB" id="A0A3P7QF88"/>
<sequence length="159" mass="17245">MLNLKQIKAGENDILELPSEIGNMPVLRDLHLNDNVNLNNLPAELSLCSTLTILGLVNCPLRDLPQPIVVHGSAMIIYVSLTLFHVAPSIVADLSAKPLHALHTGWHSSDVCITVLSRSDPKPSELFLGSSKKESVRWSDTQTKVGDCFQSSLGLIDVA</sequence>
<proteinExistence type="predicted"/>
<protein>
    <submittedName>
        <fullName evidence="1">Uncharacterized protein</fullName>
    </submittedName>
</protein>
<evidence type="ECO:0000313" key="2">
    <source>
        <dbReference type="Proteomes" id="UP000281553"/>
    </source>
</evidence>
<keyword evidence="2" id="KW-1185">Reference proteome</keyword>
<gene>
    <name evidence="1" type="ORF">DILT_LOCUS15570</name>
</gene>
<accession>A0A3P7QF88</accession>
<dbReference type="InterPro" id="IPR032675">
    <property type="entry name" value="LRR_dom_sf"/>
</dbReference>
<dbReference type="EMBL" id="UYRU01079942">
    <property type="protein sequence ID" value="VDN30612.1"/>
    <property type="molecule type" value="Genomic_DNA"/>
</dbReference>
<name>A0A3P7QF88_DIBLA</name>